<feature type="domain" description="K1 capsule-specific polysaccharide lyase C-terminal" evidence="3">
    <location>
        <begin position="487"/>
        <end position="555"/>
    </location>
</feature>
<dbReference type="InterPro" id="IPR012334">
    <property type="entry name" value="Pectin_lyas_fold"/>
</dbReference>
<dbReference type="InterPro" id="IPR011050">
    <property type="entry name" value="Pectin_lyase_fold/virulence"/>
</dbReference>
<feature type="chain" id="PRO_5002235606" evidence="1">
    <location>
        <begin position="22"/>
        <end position="558"/>
    </location>
</feature>
<evidence type="ECO:0000259" key="2">
    <source>
        <dbReference type="Pfam" id="PF12708"/>
    </source>
</evidence>
<dbReference type="SUPFAM" id="SSF51126">
    <property type="entry name" value="Pectin lyase-like"/>
    <property type="match status" value="1"/>
</dbReference>
<dbReference type="OrthoDB" id="3865282at2"/>
<evidence type="ECO:0000256" key="1">
    <source>
        <dbReference type="SAM" id="SignalP"/>
    </source>
</evidence>
<evidence type="ECO:0000313" key="5">
    <source>
        <dbReference type="Proteomes" id="UP000032066"/>
    </source>
</evidence>
<accession>A0A0D0PT68</accession>
<dbReference type="InterPro" id="IPR056204">
    <property type="entry name" value="K1-lyase_C"/>
</dbReference>
<dbReference type="STRING" id="2064.TR51_33885"/>
<dbReference type="Proteomes" id="UP000032066">
    <property type="component" value="Unassembled WGS sequence"/>
</dbReference>
<proteinExistence type="predicted"/>
<dbReference type="Gene3D" id="2.160.20.10">
    <property type="entry name" value="Single-stranded right-handed beta-helix, Pectin lyase-like"/>
    <property type="match status" value="1"/>
</dbReference>
<organism evidence="4 5">
    <name type="scientific">Kitasatospora griseola</name>
    <name type="common">Streptomyces griseolosporeus</name>
    <dbReference type="NCBI Taxonomy" id="2064"/>
    <lineage>
        <taxon>Bacteria</taxon>
        <taxon>Bacillati</taxon>
        <taxon>Actinomycetota</taxon>
        <taxon>Actinomycetes</taxon>
        <taxon>Kitasatosporales</taxon>
        <taxon>Streptomycetaceae</taxon>
        <taxon>Kitasatospora</taxon>
    </lineage>
</organism>
<feature type="domain" description="Rhamnogalacturonase A/B/Epimerase-like pectate lyase" evidence="2">
    <location>
        <begin position="28"/>
        <end position="102"/>
    </location>
</feature>
<keyword evidence="1" id="KW-0732">Signal</keyword>
<dbReference type="PATRIC" id="fig|2064.6.peg.7167"/>
<keyword evidence="5" id="KW-1185">Reference proteome</keyword>
<dbReference type="Pfam" id="PF24146">
    <property type="entry name" value="K1-lyase_C"/>
    <property type="match status" value="1"/>
</dbReference>
<dbReference type="Pfam" id="PF12708">
    <property type="entry name" value="Pect-lyase_RHGA_epim"/>
    <property type="match status" value="1"/>
</dbReference>
<name>A0A0D0PT68_KITGR</name>
<sequence length="558" mass="56543">MLGGLAASAVVAAGASTEAAAATGPNSWLNVRDDYGAKGDGTTDDTVAIQAAINAGAQGSTVYFPPGRYLLSRPLLVTEGVTLRGDWAPHFAPRTGMTASYLFPGPGFDGSALITVNRPTASVPQDYEKSALGGGVRLSGLALNGMKQSNAAGGPIDAVVLASDVRDVAMERVTAWHFTGNGITTGGAGGLQFHQVVCSTNDGHGFATNGGRMLDADLHECYAQGNGGHGFALTAPNAVVLTGCRSEWNAGHGYLVTGDCASLVLAGCFTDRSGLDGYHVATDAGAHPVQLLGCLAKRDGKLQPAGSAGFSVTGVPTAPGGGALLTGCSVYTGVDDDGSGVRSPAYGVATASLASFHLVAVTGGQFMGTVAPFRDQAGSMVRHSGATGITDPGQAGGGWQQDRSDTHVLNGAKGTNRDLQFWTRGSAPRWTLRVDSAPESGGNSGSDLRLLRHDDSGNALDSPLAVDRATGLVALGQGLRVREGAGARLGTVTLSGGQAQVNTTAVTANSRILLTIQRPSGTTSGAVWVTDRAAGSWFKVQGAPGDNSLVAWMIVEPA</sequence>
<feature type="signal peptide" evidence="1">
    <location>
        <begin position="1"/>
        <end position="21"/>
    </location>
</feature>
<reference evidence="4 5" key="1">
    <citation type="submission" date="2015-02" db="EMBL/GenBank/DDBJ databases">
        <title>Draft genome sequence of Kitasatospora griseola MF730-N6, a bafilomycin, terpentecin and satosporin producer.</title>
        <authorList>
            <person name="Arens J.C."/>
            <person name="Haltli B."/>
            <person name="Kerr R.G."/>
        </authorList>
    </citation>
    <scope>NUCLEOTIDE SEQUENCE [LARGE SCALE GENOMIC DNA]</scope>
    <source>
        <strain evidence="4 5">MF730-N6</strain>
    </source>
</reference>
<dbReference type="InterPro" id="IPR024535">
    <property type="entry name" value="RHGA/B-epi-like_pectate_lyase"/>
</dbReference>
<evidence type="ECO:0000259" key="3">
    <source>
        <dbReference type="Pfam" id="PF24146"/>
    </source>
</evidence>
<protein>
    <submittedName>
        <fullName evidence="4">Uncharacterized protein</fullName>
    </submittedName>
</protein>
<comment type="caution">
    <text evidence="4">The sequence shown here is derived from an EMBL/GenBank/DDBJ whole genome shotgun (WGS) entry which is preliminary data.</text>
</comment>
<gene>
    <name evidence="4" type="ORF">TR51_33885</name>
</gene>
<dbReference type="EMBL" id="JXZB01000004">
    <property type="protein sequence ID" value="KIQ63597.1"/>
    <property type="molecule type" value="Genomic_DNA"/>
</dbReference>
<dbReference type="AlphaFoldDB" id="A0A0D0PT68"/>
<evidence type="ECO:0000313" key="4">
    <source>
        <dbReference type="EMBL" id="KIQ63597.1"/>
    </source>
</evidence>
<dbReference type="RefSeq" id="WP_043915962.1">
    <property type="nucleotide sequence ID" value="NZ_JXZB01000004.1"/>
</dbReference>